<dbReference type="Proteomes" id="UP000324327">
    <property type="component" value="Unassembled WGS sequence"/>
</dbReference>
<name>A0A5S4VR12_9FIRM</name>
<protein>
    <submittedName>
        <fullName evidence="5">4Fe-4S dicluster domain-containing protein</fullName>
    </submittedName>
</protein>
<comment type="caution">
    <text evidence="5">The sequence shown here is derived from an EMBL/GenBank/DDBJ whole genome shotgun (WGS) entry which is preliminary data.</text>
</comment>
<dbReference type="PROSITE" id="PS00198">
    <property type="entry name" value="4FE4S_FER_1"/>
    <property type="match status" value="2"/>
</dbReference>
<accession>A0A5S4VR12</accession>
<dbReference type="SUPFAM" id="SSF54862">
    <property type="entry name" value="4Fe-4S ferredoxins"/>
    <property type="match status" value="1"/>
</dbReference>
<dbReference type="AlphaFoldDB" id="A0A5S4VR12"/>
<feature type="domain" description="4Fe-4S ferredoxin-type" evidence="4">
    <location>
        <begin position="1"/>
        <end position="30"/>
    </location>
</feature>
<organism evidence="5 6">
    <name type="scientific">Agathobacter rectalis</name>
    <dbReference type="NCBI Taxonomy" id="39491"/>
    <lineage>
        <taxon>Bacteria</taxon>
        <taxon>Bacillati</taxon>
        <taxon>Bacillota</taxon>
        <taxon>Clostridia</taxon>
        <taxon>Lachnospirales</taxon>
        <taxon>Lachnospiraceae</taxon>
        <taxon>Agathobacter</taxon>
    </lineage>
</organism>
<dbReference type="Pfam" id="PF12838">
    <property type="entry name" value="Fer4_7"/>
    <property type="match status" value="1"/>
</dbReference>
<dbReference type="EMBL" id="VSTF01000002">
    <property type="protein sequence ID" value="TYL61144.1"/>
    <property type="molecule type" value="Genomic_DNA"/>
</dbReference>
<evidence type="ECO:0000259" key="4">
    <source>
        <dbReference type="PROSITE" id="PS51379"/>
    </source>
</evidence>
<dbReference type="GO" id="GO:0046872">
    <property type="term" value="F:metal ion binding"/>
    <property type="evidence" value="ECO:0007669"/>
    <property type="project" value="UniProtKB-KW"/>
</dbReference>
<dbReference type="PANTHER" id="PTHR43193:SF2">
    <property type="entry name" value="POLYFERREDOXIN PROTEIN FWDF"/>
    <property type="match status" value="1"/>
</dbReference>
<proteinExistence type="predicted"/>
<dbReference type="PANTHER" id="PTHR43193">
    <property type="match status" value="1"/>
</dbReference>
<dbReference type="InterPro" id="IPR017900">
    <property type="entry name" value="4Fe4S_Fe_S_CS"/>
</dbReference>
<feature type="domain" description="4Fe-4S ferredoxin-type" evidence="4">
    <location>
        <begin position="35"/>
        <end position="65"/>
    </location>
</feature>
<dbReference type="InterPro" id="IPR052977">
    <property type="entry name" value="Polyferredoxin-like_ET"/>
</dbReference>
<dbReference type="Gene3D" id="3.30.70.20">
    <property type="match status" value="1"/>
</dbReference>
<evidence type="ECO:0000313" key="5">
    <source>
        <dbReference type="EMBL" id="TYL61144.1"/>
    </source>
</evidence>
<sequence>MITIKDKKDCCGCTACYNACPKKAIEMQADQEGFLYPVIDQKKCVDCGICDATCPIINKVEKNPEQTEGYILRIKNNNVLFESTSGGGVHSSGRICAA</sequence>
<dbReference type="PROSITE" id="PS51379">
    <property type="entry name" value="4FE4S_FER_2"/>
    <property type="match status" value="2"/>
</dbReference>
<evidence type="ECO:0000256" key="1">
    <source>
        <dbReference type="ARBA" id="ARBA00022723"/>
    </source>
</evidence>
<evidence type="ECO:0000313" key="6">
    <source>
        <dbReference type="Proteomes" id="UP000324327"/>
    </source>
</evidence>
<dbReference type="GO" id="GO:0051536">
    <property type="term" value="F:iron-sulfur cluster binding"/>
    <property type="evidence" value="ECO:0007669"/>
    <property type="project" value="UniProtKB-KW"/>
</dbReference>
<reference evidence="5 6" key="1">
    <citation type="submission" date="2019-08" db="EMBL/GenBank/DDBJ databases">
        <authorList>
            <person name="Duncan S."/>
            <person name="Walker A."/>
        </authorList>
    </citation>
    <scope>NUCLEOTIDE SEQUENCE [LARGE SCALE GENOMIC DNA]</scope>
    <source>
        <strain evidence="5 6">T3WBe13</strain>
    </source>
</reference>
<evidence type="ECO:0000256" key="3">
    <source>
        <dbReference type="ARBA" id="ARBA00023014"/>
    </source>
</evidence>
<dbReference type="InterPro" id="IPR017896">
    <property type="entry name" value="4Fe4S_Fe-S-bd"/>
</dbReference>
<evidence type="ECO:0000256" key="2">
    <source>
        <dbReference type="ARBA" id="ARBA00023004"/>
    </source>
</evidence>
<dbReference type="RefSeq" id="WP_148871842.1">
    <property type="nucleotide sequence ID" value="NZ_VSTF01000002.1"/>
</dbReference>
<reference evidence="5 6" key="2">
    <citation type="submission" date="2019-09" db="EMBL/GenBank/DDBJ databases">
        <title>Strain-level analysis of Eubacterium rectale using genomes from metagenomes.</title>
        <authorList>
            <person name="Karcher N."/>
            <person name="Segata N."/>
        </authorList>
    </citation>
    <scope>NUCLEOTIDE SEQUENCE [LARGE SCALE GENOMIC DNA]</scope>
    <source>
        <strain evidence="5 6">T3WBe13</strain>
    </source>
</reference>
<keyword evidence="1" id="KW-0479">Metal-binding</keyword>
<keyword evidence="3" id="KW-0411">Iron-sulfur</keyword>
<gene>
    <name evidence="5" type="ORF">FYL31_02350</name>
</gene>
<keyword evidence="2" id="KW-0408">Iron</keyword>